<dbReference type="PANTHER" id="PTHR10314">
    <property type="entry name" value="CYSTATHIONINE BETA-SYNTHASE"/>
    <property type="match status" value="1"/>
</dbReference>
<evidence type="ECO:0000259" key="7">
    <source>
        <dbReference type="Pfam" id="PF00291"/>
    </source>
</evidence>
<evidence type="ECO:0000256" key="3">
    <source>
        <dbReference type="ARBA" id="ARBA00022898"/>
    </source>
</evidence>
<keyword evidence="3" id="KW-0663">Pyridoxal phosphate</keyword>
<dbReference type="Gene3D" id="3.40.30.10">
    <property type="entry name" value="Glutaredoxin"/>
    <property type="match status" value="1"/>
</dbReference>
<evidence type="ECO:0000313" key="9">
    <source>
        <dbReference type="EMBL" id="GIL41018.1"/>
    </source>
</evidence>
<reference evidence="9" key="1">
    <citation type="submission" date="2021-02" db="EMBL/GenBank/DDBJ databases">
        <title>Genome sequence of Rhodospirillales sp. strain TMPK1 isolated from soil.</title>
        <authorList>
            <person name="Nakai R."/>
            <person name="Kusada H."/>
            <person name="Tamaki H."/>
        </authorList>
    </citation>
    <scope>NUCLEOTIDE SEQUENCE</scope>
    <source>
        <strain evidence="9">TMPK1</strain>
    </source>
</reference>
<evidence type="ECO:0000256" key="5">
    <source>
        <dbReference type="ARBA" id="ARBA00078257"/>
    </source>
</evidence>
<dbReference type="GO" id="GO:0044272">
    <property type="term" value="P:sulfur compound biosynthetic process"/>
    <property type="evidence" value="ECO:0007669"/>
    <property type="project" value="UniProtKB-ARBA"/>
</dbReference>
<proteinExistence type="inferred from homology"/>
<comment type="similarity">
    <text evidence="2">Belongs to the cysteine synthase/cystathionine beta-synthase family.</text>
</comment>
<dbReference type="PRINTS" id="PR00160">
    <property type="entry name" value="GLUTAREDOXIN"/>
</dbReference>
<comment type="cofactor">
    <cofactor evidence="1">
        <name>pyridoxal 5'-phosphate</name>
        <dbReference type="ChEBI" id="CHEBI:597326"/>
    </cofactor>
</comment>
<dbReference type="GO" id="GO:0009069">
    <property type="term" value="P:serine family amino acid metabolic process"/>
    <property type="evidence" value="ECO:0007669"/>
    <property type="project" value="UniProtKB-ARBA"/>
</dbReference>
<dbReference type="PROSITE" id="PS51354">
    <property type="entry name" value="GLUTAREDOXIN_2"/>
    <property type="match status" value="1"/>
</dbReference>
<evidence type="ECO:0000256" key="2">
    <source>
        <dbReference type="ARBA" id="ARBA00007103"/>
    </source>
</evidence>
<dbReference type="InterPro" id="IPR014025">
    <property type="entry name" value="Glutaredoxin_subgr"/>
</dbReference>
<evidence type="ECO:0000259" key="8">
    <source>
        <dbReference type="Pfam" id="PF00462"/>
    </source>
</evidence>
<gene>
    <name evidence="9" type="ORF">TMPK1_32550</name>
</gene>
<dbReference type="SUPFAM" id="SSF53686">
    <property type="entry name" value="Tryptophan synthase beta subunit-like PLP-dependent enzymes"/>
    <property type="match status" value="1"/>
</dbReference>
<comment type="caution">
    <text evidence="9">The sequence shown here is derived from an EMBL/GenBank/DDBJ whole genome shotgun (WGS) entry which is preliminary data.</text>
</comment>
<evidence type="ECO:0000256" key="4">
    <source>
        <dbReference type="ARBA" id="ARBA00072081"/>
    </source>
</evidence>
<dbReference type="Pfam" id="PF00291">
    <property type="entry name" value="PALP"/>
    <property type="match status" value="1"/>
</dbReference>
<feature type="domain" description="Tryptophan synthase beta chain-like PALP" evidence="7">
    <location>
        <begin position="55"/>
        <end position="358"/>
    </location>
</feature>
<dbReference type="Gene3D" id="3.40.50.1100">
    <property type="match status" value="2"/>
</dbReference>
<dbReference type="EMBL" id="BOPV01000001">
    <property type="protein sequence ID" value="GIL41018.1"/>
    <property type="molecule type" value="Genomic_DNA"/>
</dbReference>
<accession>A0A8S8XAK1</accession>
<feature type="domain" description="Glutaredoxin" evidence="8">
    <location>
        <begin position="430"/>
        <end position="496"/>
    </location>
</feature>
<dbReference type="Proteomes" id="UP000681075">
    <property type="component" value="Unassembled WGS sequence"/>
</dbReference>
<sequence length="542" mass="58665">MYLDFGRIRGRFGMHHVNHPYVGELRIRNVGSRSPKHREQGKKTQIMAKYDNILATVGGTPVIRINNLAPAHVKLYVKVEAFNPMGSVKDRLALGVIEDAERSGKLRPGQTVIEATSGNTGIGLAMVCAQKKYPLVVVMAESFSVERRKLMRFLGAKVVLTPAFQKGSGMLAKAVELAETHGWFLTRQFDNEANADVHSRTTAREILADFDGEKLDYLVTGFGTGGTLKGVARVLRQERPDTKIVVCEPDNSQLLGSGIAQARAADGTITASHPNFRPHPMQGWSPDFISKLAEDAVSMHLIDQIVPIDGNDAMRLSRELAQKEGIFVGITAGAALAGALKLCETAPAGSTILCMLPDTGERYLSTPLFADIQADMNDDEMKISKSTPNYRFDVAPPPAAPAAPVANAVALDKDAVAFVEQAIADPAKPVVMFALEWCEFCWSVRKLFARFKIPYRSVDIDSVEYQAGGRGAAIRAALTAKTSLATVPQIFIGGKLFGGATDLLAAWKQGQLQTALADARVSYEADSSVDPNSFLPGWLQAR</sequence>
<dbReference type="InterPro" id="IPR002109">
    <property type="entry name" value="Glutaredoxin"/>
</dbReference>
<evidence type="ECO:0000256" key="1">
    <source>
        <dbReference type="ARBA" id="ARBA00001933"/>
    </source>
</evidence>
<dbReference type="FunFam" id="3.40.50.1100:FF:000003">
    <property type="entry name" value="Cystathionine beta-synthase"/>
    <property type="match status" value="1"/>
</dbReference>
<dbReference type="InterPro" id="IPR036052">
    <property type="entry name" value="TrpB-like_PALP_sf"/>
</dbReference>
<organism evidence="9 10">
    <name type="scientific">Roseiterribacter gracilis</name>
    <dbReference type="NCBI Taxonomy" id="2812848"/>
    <lineage>
        <taxon>Bacteria</taxon>
        <taxon>Pseudomonadati</taxon>
        <taxon>Pseudomonadota</taxon>
        <taxon>Alphaproteobacteria</taxon>
        <taxon>Rhodospirillales</taxon>
        <taxon>Roseiterribacteraceae</taxon>
        <taxon>Roseiterribacter</taxon>
    </lineage>
</organism>
<dbReference type="InterPro" id="IPR036249">
    <property type="entry name" value="Thioredoxin-like_sf"/>
</dbReference>
<name>A0A8S8XAK1_9PROT</name>
<dbReference type="InterPro" id="IPR050214">
    <property type="entry name" value="Cys_Synth/Cystath_Beta-Synth"/>
</dbReference>
<evidence type="ECO:0000256" key="6">
    <source>
        <dbReference type="ARBA" id="ARBA00079153"/>
    </source>
</evidence>
<dbReference type="SUPFAM" id="SSF52833">
    <property type="entry name" value="Thioredoxin-like"/>
    <property type="match status" value="1"/>
</dbReference>
<evidence type="ECO:0000313" key="10">
    <source>
        <dbReference type="Proteomes" id="UP000681075"/>
    </source>
</evidence>
<keyword evidence="10" id="KW-1185">Reference proteome</keyword>
<dbReference type="GO" id="GO:0006534">
    <property type="term" value="P:cysteine metabolic process"/>
    <property type="evidence" value="ECO:0007669"/>
    <property type="project" value="UniProtKB-ARBA"/>
</dbReference>
<dbReference type="CDD" id="cd01561">
    <property type="entry name" value="CBS_like"/>
    <property type="match status" value="1"/>
</dbReference>
<dbReference type="AlphaFoldDB" id="A0A8S8XAK1"/>
<dbReference type="Pfam" id="PF00462">
    <property type="entry name" value="Glutaredoxin"/>
    <property type="match status" value="1"/>
</dbReference>
<dbReference type="InterPro" id="IPR001926">
    <property type="entry name" value="TrpB-like_PALP"/>
</dbReference>
<protein>
    <recommendedName>
        <fullName evidence="4">Cysteine synthase B</fullName>
    </recommendedName>
    <alternativeName>
        <fullName evidence="5">O-acetylserine (thiol)-lyase B</fullName>
    </alternativeName>
    <alternativeName>
        <fullName evidence="6">O-acetylserine sulfhydrylase B</fullName>
    </alternativeName>
</protein>